<dbReference type="Gene3D" id="1.10.260.40">
    <property type="entry name" value="lambda repressor-like DNA-binding domains"/>
    <property type="match status" value="1"/>
</dbReference>
<protein>
    <submittedName>
        <fullName evidence="2">XRE family transcriptional regulator</fullName>
    </submittedName>
</protein>
<dbReference type="AlphaFoldDB" id="A0A4Y8ARQ8"/>
<organism evidence="2 3">
    <name type="scientific">Gramella jeungdoensis</name>
    <dbReference type="NCBI Taxonomy" id="708091"/>
    <lineage>
        <taxon>Bacteria</taxon>
        <taxon>Pseudomonadati</taxon>
        <taxon>Bacteroidota</taxon>
        <taxon>Flavobacteriia</taxon>
        <taxon>Flavobacteriales</taxon>
        <taxon>Flavobacteriaceae</taxon>
        <taxon>Christiangramia</taxon>
    </lineage>
</organism>
<reference evidence="2 3" key="1">
    <citation type="journal article" date="2011" name="J. Microbiol.">
        <title>Gramella jeungdoensis sp. nov., isolated from a solar saltern in Korea.</title>
        <authorList>
            <person name="Joung Y."/>
            <person name="Kim H."/>
            <person name="Jang T."/>
            <person name="Ahn T.S."/>
            <person name="Joh K."/>
        </authorList>
    </citation>
    <scope>NUCLEOTIDE SEQUENCE [LARGE SCALE GENOMIC DNA]</scope>
    <source>
        <strain evidence="2 3">KCTC 23123</strain>
    </source>
</reference>
<dbReference type="Pfam" id="PF01381">
    <property type="entry name" value="HTH_3"/>
    <property type="match status" value="1"/>
</dbReference>
<dbReference type="Proteomes" id="UP000298517">
    <property type="component" value="Unassembled WGS sequence"/>
</dbReference>
<dbReference type="InterPro" id="IPR010982">
    <property type="entry name" value="Lambda_DNA-bd_dom_sf"/>
</dbReference>
<keyword evidence="3" id="KW-1185">Reference proteome</keyword>
<gene>
    <name evidence="2" type="ORF">E2488_10425</name>
</gene>
<dbReference type="CDD" id="cd00093">
    <property type="entry name" value="HTH_XRE"/>
    <property type="match status" value="1"/>
</dbReference>
<proteinExistence type="predicted"/>
<dbReference type="SMART" id="SM00530">
    <property type="entry name" value="HTH_XRE"/>
    <property type="match status" value="1"/>
</dbReference>
<dbReference type="RefSeq" id="WP_134248284.1">
    <property type="nucleotide sequence ID" value="NZ_SNQI01000003.1"/>
</dbReference>
<evidence type="ECO:0000259" key="1">
    <source>
        <dbReference type="PROSITE" id="PS50943"/>
    </source>
</evidence>
<dbReference type="PROSITE" id="PS50943">
    <property type="entry name" value="HTH_CROC1"/>
    <property type="match status" value="1"/>
</dbReference>
<dbReference type="SUPFAM" id="SSF47413">
    <property type="entry name" value="lambda repressor-like DNA-binding domains"/>
    <property type="match status" value="1"/>
</dbReference>
<dbReference type="InterPro" id="IPR001387">
    <property type="entry name" value="Cro/C1-type_HTH"/>
</dbReference>
<evidence type="ECO:0000313" key="2">
    <source>
        <dbReference type="EMBL" id="TEW73885.1"/>
    </source>
</evidence>
<dbReference type="EMBL" id="SNQI01000003">
    <property type="protein sequence ID" value="TEW73885.1"/>
    <property type="molecule type" value="Genomic_DNA"/>
</dbReference>
<dbReference type="OrthoDB" id="770730at2"/>
<sequence length="136" mass="15412">MKFPKENIIDNWLNDNGDPKISRLVKRNLAIANRVSYILKEKNITRTAFAEMLGKRPSEITKWLSGTHNLTMKSIDKMETVLGENILNVVPNIQPIPEKKYVYLGVIKGNLNDAINDYQESNVSTGCPEGEYDNAM</sequence>
<evidence type="ECO:0000313" key="3">
    <source>
        <dbReference type="Proteomes" id="UP000298517"/>
    </source>
</evidence>
<feature type="domain" description="HTH cro/C1-type" evidence="1">
    <location>
        <begin position="35"/>
        <end position="89"/>
    </location>
</feature>
<comment type="caution">
    <text evidence="2">The sequence shown here is derived from an EMBL/GenBank/DDBJ whole genome shotgun (WGS) entry which is preliminary data.</text>
</comment>
<accession>A0A4Y8ARQ8</accession>
<name>A0A4Y8ARQ8_9FLAO</name>
<dbReference type="GO" id="GO:0003677">
    <property type="term" value="F:DNA binding"/>
    <property type="evidence" value="ECO:0007669"/>
    <property type="project" value="InterPro"/>
</dbReference>